<accession>A0A0F9RZG6</accession>
<reference evidence="1" key="1">
    <citation type="journal article" date="2015" name="Nature">
        <title>Complex archaea that bridge the gap between prokaryotes and eukaryotes.</title>
        <authorList>
            <person name="Spang A."/>
            <person name="Saw J.H."/>
            <person name="Jorgensen S.L."/>
            <person name="Zaremba-Niedzwiedzka K."/>
            <person name="Martijn J."/>
            <person name="Lind A.E."/>
            <person name="van Eijk R."/>
            <person name="Schleper C."/>
            <person name="Guy L."/>
            <person name="Ettema T.J."/>
        </authorList>
    </citation>
    <scope>NUCLEOTIDE SEQUENCE</scope>
</reference>
<evidence type="ECO:0000313" key="1">
    <source>
        <dbReference type="EMBL" id="KKN55337.1"/>
    </source>
</evidence>
<name>A0A0F9RZG6_9ZZZZ</name>
<dbReference type="EMBL" id="LAZR01000889">
    <property type="protein sequence ID" value="KKN55337.1"/>
    <property type="molecule type" value="Genomic_DNA"/>
</dbReference>
<comment type="caution">
    <text evidence="1">The sequence shown here is derived from an EMBL/GenBank/DDBJ whole genome shotgun (WGS) entry which is preliminary data.</text>
</comment>
<protein>
    <submittedName>
        <fullName evidence="1">Uncharacterized protein</fullName>
    </submittedName>
</protein>
<dbReference type="AlphaFoldDB" id="A0A0F9RZG6"/>
<organism evidence="1">
    <name type="scientific">marine sediment metagenome</name>
    <dbReference type="NCBI Taxonomy" id="412755"/>
    <lineage>
        <taxon>unclassified sequences</taxon>
        <taxon>metagenomes</taxon>
        <taxon>ecological metagenomes</taxon>
    </lineage>
</organism>
<gene>
    <name evidence="1" type="ORF">LCGC14_0583270</name>
</gene>
<proteinExistence type="predicted"/>
<sequence>MSQHLTTTDILGATFDRCPLKVPIPERDGHVFVCRITASEREVWEGEYVGTDDKDPNTRGSFAWLTLCDEAGVQQFAEDKRQIASFAAMDCAFITRVFKAAYDHNGMDIEFDKKTAKNSEKTTPPDSGSS</sequence>